<dbReference type="EMBL" id="JAANBB010000272">
    <property type="protein sequence ID" value="KAF7545045.1"/>
    <property type="molecule type" value="Genomic_DNA"/>
</dbReference>
<gene>
    <name evidence="2" type="ORF">G7Z17_g9482</name>
</gene>
<dbReference type="GO" id="GO:0005737">
    <property type="term" value="C:cytoplasm"/>
    <property type="evidence" value="ECO:0007669"/>
    <property type="project" value="TreeGrafter"/>
</dbReference>
<evidence type="ECO:0000259" key="1">
    <source>
        <dbReference type="Pfam" id="PF02698"/>
    </source>
</evidence>
<dbReference type="PANTHER" id="PTHR28110:SF1">
    <property type="entry name" value="TRANSMEMBRANE PROTEIN"/>
    <property type="match status" value="1"/>
</dbReference>
<feature type="domain" description="DUF218" evidence="1">
    <location>
        <begin position="8"/>
        <end position="148"/>
    </location>
</feature>
<sequence length="256" mass="27697">MPGPRTHLIVVCGHGIWLGGPSRGRNEAEWLIADFQHGETDTFIEHIKAGVKRLADDREGAVLMFSGGPTRKETQLSEAQSYANIAAENGHWGLLPGNVSDDEIIVEERALDSYYNILFTLTLFFTRFQAWPTHMTIVSHGFKKQRLVDGHCTAIGFPLERVSFIGIDPPGMAALAVGGTAGSDKADAMRGVGMAMGEWVSDPHGRGAGLAGKRAKRNPWEVSQSVFGEDGGDRGGLVLKAEGGFEVLDEDAVRPW</sequence>
<dbReference type="PANTHER" id="PTHR28110">
    <property type="entry name" value="TRANSMEMBRANE PROTEIN"/>
    <property type="match status" value="1"/>
</dbReference>
<dbReference type="Proteomes" id="UP000722485">
    <property type="component" value="Unassembled WGS sequence"/>
</dbReference>
<accession>A0A9P5H1F3</accession>
<dbReference type="InterPro" id="IPR003848">
    <property type="entry name" value="DUF218"/>
</dbReference>
<proteinExistence type="predicted"/>
<protein>
    <recommendedName>
        <fullName evidence="1">DUF218 domain-containing protein</fullName>
    </recommendedName>
</protein>
<dbReference type="AlphaFoldDB" id="A0A9P5H1F3"/>
<organism evidence="2 3">
    <name type="scientific">Cylindrodendrum hubeiense</name>
    <dbReference type="NCBI Taxonomy" id="595255"/>
    <lineage>
        <taxon>Eukaryota</taxon>
        <taxon>Fungi</taxon>
        <taxon>Dikarya</taxon>
        <taxon>Ascomycota</taxon>
        <taxon>Pezizomycotina</taxon>
        <taxon>Sordariomycetes</taxon>
        <taxon>Hypocreomycetidae</taxon>
        <taxon>Hypocreales</taxon>
        <taxon>Nectriaceae</taxon>
        <taxon>Cylindrodendrum</taxon>
    </lineage>
</organism>
<evidence type="ECO:0000313" key="2">
    <source>
        <dbReference type="EMBL" id="KAF7545045.1"/>
    </source>
</evidence>
<dbReference type="OrthoDB" id="4347at2759"/>
<dbReference type="Pfam" id="PF02698">
    <property type="entry name" value="DUF218"/>
    <property type="match status" value="1"/>
</dbReference>
<name>A0A9P5H1F3_9HYPO</name>
<evidence type="ECO:0000313" key="3">
    <source>
        <dbReference type="Proteomes" id="UP000722485"/>
    </source>
</evidence>
<reference evidence="2" key="1">
    <citation type="submission" date="2020-03" db="EMBL/GenBank/DDBJ databases">
        <title>Draft Genome Sequence of Cylindrodendrum hubeiense.</title>
        <authorList>
            <person name="Buettner E."/>
            <person name="Kellner H."/>
        </authorList>
    </citation>
    <scope>NUCLEOTIDE SEQUENCE</scope>
    <source>
        <strain evidence="2">IHI 201604</strain>
    </source>
</reference>
<keyword evidence="3" id="KW-1185">Reference proteome</keyword>
<dbReference type="InterPro" id="IPR055323">
    <property type="entry name" value="C57A10.07/YOR238W"/>
</dbReference>
<comment type="caution">
    <text evidence="2">The sequence shown here is derived from an EMBL/GenBank/DDBJ whole genome shotgun (WGS) entry which is preliminary data.</text>
</comment>